<sequence>MLRQSRGFCFDSVQKPFEPSKFPSVLQLEREVNIHGSLELGYFSQKCLSQFQKIAKRKKIVRICIFSTTSLWIMDQIAVIVGPDQIRNVFAAAGGWRTMRPVTGEQWSRAGRFNPRFALFG</sequence>
<protein>
    <submittedName>
        <fullName evidence="1">(northern house mosquito) hypothetical protein</fullName>
    </submittedName>
</protein>
<dbReference type="EMBL" id="HBUE01069699">
    <property type="protein sequence ID" value="CAG6472263.1"/>
    <property type="molecule type" value="Transcribed_RNA"/>
</dbReference>
<reference evidence="1" key="1">
    <citation type="submission" date="2021-05" db="EMBL/GenBank/DDBJ databases">
        <authorList>
            <person name="Alioto T."/>
            <person name="Alioto T."/>
            <person name="Gomez Garrido J."/>
        </authorList>
    </citation>
    <scope>NUCLEOTIDE SEQUENCE</scope>
</reference>
<name>A0A8D8BDF2_CULPI</name>
<accession>A0A8D8BDF2</accession>
<organism evidence="1">
    <name type="scientific">Culex pipiens</name>
    <name type="common">House mosquito</name>
    <dbReference type="NCBI Taxonomy" id="7175"/>
    <lineage>
        <taxon>Eukaryota</taxon>
        <taxon>Metazoa</taxon>
        <taxon>Ecdysozoa</taxon>
        <taxon>Arthropoda</taxon>
        <taxon>Hexapoda</taxon>
        <taxon>Insecta</taxon>
        <taxon>Pterygota</taxon>
        <taxon>Neoptera</taxon>
        <taxon>Endopterygota</taxon>
        <taxon>Diptera</taxon>
        <taxon>Nematocera</taxon>
        <taxon>Culicoidea</taxon>
        <taxon>Culicidae</taxon>
        <taxon>Culicinae</taxon>
        <taxon>Culicini</taxon>
        <taxon>Culex</taxon>
        <taxon>Culex</taxon>
    </lineage>
</organism>
<proteinExistence type="predicted"/>
<dbReference type="AlphaFoldDB" id="A0A8D8BDF2"/>
<evidence type="ECO:0000313" key="1">
    <source>
        <dbReference type="EMBL" id="CAG6472263.1"/>
    </source>
</evidence>